<dbReference type="OrthoDB" id="1284551at2759"/>
<dbReference type="InterPro" id="IPR016346">
    <property type="entry name" value="G-protein_beta_1-5"/>
</dbReference>
<dbReference type="EMBL" id="ASPP01008665">
    <property type="protein sequence ID" value="ETO25262.1"/>
    <property type="molecule type" value="Genomic_DNA"/>
</dbReference>
<dbReference type="SMART" id="SM00320">
    <property type="entry name" value="WD40"/>
    <property type="match status" value="5"/>
</dbReference>
<keyword evidence="1 3" id="KW-0853">WD repeat</keyword>
<dbReference type="Pfam" id="PF25391">
    <property type="entry name" value="WD40_Gbeta"/>
    <property type="match status" value="1"/>
</dbReference>
<name>X6NIT4_RETFI</name>
<sequence length="362" mass="40667">MSKKEIAYNSPLRCGRELRGHFGKIYCLFSQVYSAKERNKKKKKKKRTCAYTNTNTNTNKIHNLKKKKKIWNSKTGLKRQVISVEHNSVMAVDFSPDGSLLAGGGLDNVCSIFHKDDYSSAKCELLEHQGYVSQCRFMSNYEIITSSGDSSCLLWDIETRSVKSRFRAHKADVIGIDNMNETINTKHHSLVLTGSIDKTVKLWDIRVSKKISSETDHTGSTPFGCGTDHCVMTFYGHENDVNAVKWFPSYNFTFASASVDGTVRLWDLRSMGQLNLYDYGNHVEKSNALPTPPAVTSITFSKSGYFLFAAYDDYPHCVAWNTMSALPHSILEHNDAISSLAMTKDGFALVTAGWDMTGRIWA</sequence>
<dbReference type="CDD" id="cd00200">
    <property type="entry name" value="WD40"/>
    <property type="match status" value="1"/>
</dbReference>
<evidence type="ECO:0000256" key="1">
    <source>
        <dbReference type="ARBA" id="ARBA00022574"/>
    </source>
</evidence>
<dbReference type="AlphaFoldDB" id="X6NIT4"/>
<evidence type="ECO:0000313" key="4">
    <source>
        <dbReference type="EMBL" id="ETO25262.1"/>
    </source>
</evidence>
<feature type="repeat" description="WD" evidence="3">
    <location>
        <begin position="330"/>
        <end position="362"/>
    </location>
</feature>
<dbReference type="PROSITE" id="PS50082">
    <property type="entry name" value="WD_REPEATS_2"/>
    <property type="match status" value="4"/>
</dbReference>
<dbReference type="InterPro" id="IPR019775">
    <property type="entry name" value="WD40_repeat_CS"/>
</dbReference>
<dbReference type="InterPro" id="IPR036322">
    <property type="entry name" value="WD40_repeat_dom_sf"/>
</dbReference>
<dbReference type="PANTHER" id="PTHR19850">
    <property type="entry name" value="GUANINE NUCLEOTIDE-BINDING PROTEIN BETA G PROTEIN BETA"/>
    <property type="match status" value="1"/>
</dbReference>
<evidence type="ECO:0000256" key="3">
    <source>
        <dbReference type="PROSITE-ProRule" id="PRU00221"/>
    </source>
</evidence>
<reference evidence="4 5" key="1">
    <citation type="journal article" date="2013" name="Curr. Biol.">
        <title>The Genome of the Foraminiferan Reticulomyxa filosa.</title>
        <authorList>
            <person name="Glockner G."/>
            <person name="Hulsmann N."/>
            <person name="Schleicher M."/>
            <person name="Noegel A.A."/>
            <person name="Eichinger L."/>
            <person name="Gallinger C."/>
            <person name="Pawlowski J."/>
            <person name="Sierra R."/>
            <person name="Euteneuer U."/>
            <person name="Pillet L."/>
            <person name="Moustafa A."/>
            <person name="Platzer M."/>
            <person name="Groth M."/>
            <person name="Szafranski K."/>
            <person name="Schliwa M."/>
        </authorList>
    </citation>
    <scope>NUCLEOTIDE SEQUENCE [LARGE SCALE GENOMIC DNA]</scope>
</reference>
<proteinExistence type="predicted"/>
<dbReference type="PRINTS" id="PR00320">
    <property type="entry name" value="GPROTEINBRPT"/>
</dbReference>
<feature type="repeat" description="WD" evidence="3">
    <location>
        <begin position="234"/>
        <end position="276"/>
    </location>
</feature>
<dbReference type="PROSITE" id="PS00678">
    <property type="entry name" value="WD_REPEATS_1"/>
    <property type="match status" value="2"/>
</dbReference>
<accession>X6NIT4</accession>
<feature type="repeat" description="WD" evidence="3">
    <location>
        <begin position="125"/>
        <end position="165"/>
    </location>
</feature>
<dbReference type="PROSITE" id="PS50294">
    <property type="entry name" value="WD_REPEATS_REGION"/>
    <property type="match status" value="2"/>
</dbReference>
<evidence type="ECO:0000313" key="5">
    <source>
        <dbReference type="Proteomes" id="UP000023152"/>
    </source>
</evidence>
<keyword evidence="2" id="KW-0677">Repeat</keyword>
<dbReference type="OMA" id="FDATICL"/>
<feature type="repeat" description="WD" evidence="3">
    <location>
        <begin position="189"/>
        <end position="213"/>
    </location>
</feature>
<dbReference type="InterPro" id="IPR020472">
    <property type="entry name" value="WD40_PAC1"/>
</dbReference>
<keyword evidence="5" id="KW-1185">Reference proteome</keyword>
<gene>
    <name evidence="4" type="ORF">RFI_11879</name>
</gene>
<dbReference type="Gene3D" id="2.130.10.10">
    <property type="entry name" value="YVTN repeat-like/Quinoprotein amine dehydrogenase"/>
    <property type="match status" value="1"/>
</dbReference>
<protein>
    <submittedName>
        <fullName evidence="4">Uncharacterized protein</fullName>
    </submittedName>
</protein>
<evidence type="ECO:0000256" key="2">
    <source>
        <dbReference type="ARBA" id="ARBA00022737"/>
    </source>
</evidence>
<dbReference type="InterPro" id="IPR015943">
    <property type="entry name" value="WD40/YVTN_repeat-like_dom_sf"/>
</dbReference>
<dbReference type="InterPro" id="IPR001680">
    <property type="entry name" value="WD40_rpt"/>
</dbReference>
<dbReference type="GO" id="GO:0007165">
    <property type="term" value="P:signal transduction"/>
    <property type="evidence" value="ECO:0007669"/>
    <property type="project" value="InterPro"/>
</dbReference>
<dbReference type="PIRSF" id="PIRSF002394">
    <property type="entry name" value="GN-bd_beta"/>
    <property type="match status" value="1"/>
</dbReference>
<comment type="caution">
    <text evidence="4">The sequence shown here is derived from an EMBL/GenBank/DDBJ whole genome shotgun (WGS) entry which is preliminary data.</text>
</comment>
<organism evidence="4 5">
    <name type="scientific">Reticulomyxa filosa</name>
    <dbReference type="NCBI Taxonomy" id="46433"/>
    <lineage>
        <taxon>Eukaryota</taxon>
        <taxon>Sar</taxon>
        <taxon>Rhizaria</taxon>
        <taxon>Retaria</taxon>
        <taxon>Foraminifera</taxon>
        <taxon>Monothalamids</taxon>
        <taxon>Reticulomyxidae</taxon>
        <taxon>Reticulomyxa</taxon>
    </lineage>
</organism>
<dbReference type="SUPFAM" id="SSF50978">
    <property type="entry name" value="WD40 repeat-like"/>
    <property type="match status" value="1"/>
</dbReference>
<dbReference type="Proteomes" id="UP000023152">
    <property type="component" value="Unassembled WGS sequence"/>
</dbReference>